<gene>
    <name evidence="3" type="ORF">Tco_1082990</name>
</gene>
<dbReference type="Proteomes" id="UP001151760">
    <property type="component" value="Unassembled WGS sequence"/>
</dbReference>
<keyword evidence="3" id="KW-0548">Nucleotidyltransferase</keyword>
<dbReference type="InterPro" id="IPR000477">
    <property type="entry name" value="RT_dom"/>
</dbReference>
<comment type="caution">
    <text evidence="3">The sequence shown here is derived from an EMBL/GenBank/DDBJ whole genome shotgun (WGS) entry which is preliminary data.</text>
</comment>
<organism evidence="3 4">
    <name type="scientific">Tanacetum coccineum</name>
    <dbReference type="NCBI Taxonomy" id="301880"/>
    <lineage>
        <taxon>Eukaryota</taxon>
        <taxon>Viridiplantae</taxon>
        <taxon>Streptophyta</taxon>
        <taxon>Embryophyta</taxon>
        <taxon>Tracheophyta</taxon>
        <taxon>Spermatophyta</taxon>
        <taxon>Magnoliopsida</taxon>
        <taxon>eudicotyledons</taxon>
        <taxon>Gunneridae</taxon>
        <taxon>Pentapetalae</taxon>
        <taxon>asterids</taxon>
        <taxon>campanulids</taxon>
        <taxon>Asterales</taxon>
        <taxon>Asteraceae</taxon>
        <taxon>Asteroideae</taxon>
        <taxon>Anthemideae</taxon>
        <taxon>Anthemidinae</taxon>
        <taxon>Tanacetum</taxon>
    </lineage>
</organism>
<dbReference type="CDD" id="cd01650">
    <property type="entry name" value="RT_nLTR_like"/>
    <property type="match status" value="1"/>
</dbReference>
<dbReference type="EMBL" id="BQNB010020268">
    <property type="protein sequence ID" value="GJT94145.1"/>
    <property type="molecule type" value="Genomic_DNA"/>
</dbReference>
<keyword evidence="4" id="KW-1185">Reference proteome</keyword>
<evidence type="ECO:0000313" key="4">
    <source>
        <dbReference type="Proteomes" id="UP001151760"/>
    </source>
</evidence>
<feature type="domain" description="Reverse transcriptase" evidence="2">
    <location>
        <begin position="128"/>
        <end position="240"/>
    </location>
</feature>
<dbReference type="GO" id="GO:0003964">
    <property type="term" value="F:RNA-directed DNA polymerase activity"/>
    <property type="evidence" value="ECO:0007669"/>
    <property type="project" value="UniProtKB-KW"/>
</dbReference>
<feature type="region of interest" description="Disordered" evidence="1">
    <location>
        <begin position="486"/>
        <end position="509"/>
    </location>
</feature>
<keyword evidence="3" id="KW-0695">RNA-directed DNA polymerase</keyword>
<proteinExistence type="predicted"/>
<evidence type="ECO:0000256" key="1">
    <source>
        <dbReference type="SAM" id="MobiDB-lite"/>
    </source>
</evidence>
<evidence type="ECO:0000313" key="3">
    <source>
        <dbReference type="EMBL" id="GJT94145.1"/>
    </source>
</evidence>
<protein>
    <submittedName>
        <fullName evidence="3">RNA-directed DNA polymerase, eukaryota</fullName>
    </submittedName>
</protein>
<dbReference type="PANTHER" id="PTHR46890">
    <property type="entry name" value="NON-LTR RETROLELEMENT REVERSE TRANSCRIPTASE-LIKE PROTEIN-RELATED"/>
    <property type="match status" value="1"/>
</dbReference>
<name>A0ABQ5I250_9ASTR</name>
<dbReference type="InterPro" id="IPR052343">
    <property type="entry name" value="Retrotransposon-Effector_Assoc"/>
</dbReference>
<dbReference type="Pfam" id="PF00078">
    <property type="entry name" value="RVT_1"/>
    <property type="match status" value="1"/>
</dbReference>
<reference evidence="3" key="2">
    <citation type="submission" date="2022-01" db="EMBL/GenBank/DDBJ databases">
        <authorList>
            <person name="Yamashiro T."/>
            <person name="Shiraishi A."/>
            <person name="Satake H."/>
            <person name="Nakayama K."/>
        </authorList>
    </citation>
    <scope>NUCLEOTIDE SEQUENCE</scope>
</reference>
<sequence length="509" mass="57122">MFGGIWCDKMDSIKRVAFSHFSTRFVEPCNSRPLFRSNKFRRLTVLDALSLESAILMEEVRQAVWSCSGSKAPGPYGINFNFIKKYDDIMRNDFFTCIKQFETFGQLVKGCNASFISLVPKVQDPIEMCNYRPISLIGCVYKVIVKVLATRLSKVMPKIISSNQTTFISCRQILDGVLIANEIFNYAKKVGMNLLLFKVDFEKAFDCVNWKFLLDIMMQMGFGNKWCKWIHGCLSSASISVLINGLLQMNFLCSMLPLTYLRLSVGKDMSRVNAWNDVVKRFTKRLSSWKAKILSIRGHYTLVKAVLGSLPLYCFSLFRAPDQEKGFAVAALKNELRKLTGNSVNTKFVMPSILGKPFASQVDVSNDLSKPVTTHHLPKRRESAPAKPHYMIATSSSRWVPTGKTFASSTTKVESEPPNGSNADIPNQCESEQALNVSAAVQASVVNVKWRLLKITLQAPFLNVQMMSVHISSGLVLHQMTSDHNRSELGIQDHSNEPSSSKLVHKVVP</sequence>
<accession>A0ABQ5I250</accession>
<feature type="region of interest" description="Disordered" evidence="1">
    <location>
        <begin position="408"/>
        <end position="427"/>
    </location>
</feature>
<evidence type="ECO:0000259" key="2">
    <source>
        <dbReference type="Pfam" id="PF00078"/>
    </source>
</evidence>
<reference evidence="3" key="1">
    <citation type="journal article" date="2022" name="Int. J. Mol. Sci.">
        <title>Draft Genome of Tanacetum Coccineum: Genomic Comparison of Closely Related Tanacetum-Family Plants.</title>
        <authorList>
            <person name="Yamashiro T."/>
            <person name="Shiraishi A."/>
            <person name="Nakayama K."/>
            <person name="Satake H."/>
        </authorList>
    </citation>
    <scope>NUCLEOTIDE SEQUENCE</scope>
</reference>
<dbReference type="PANTHER" id="PTHR46890:SF50">
    <property type="entry name" value="RNA-DIRECTED DNA POLYMERASE, EUKARYOTA, REVERSE TRANSCRIPTASE ZINC-BINDING DOMAIN PROTEIN-RELATED"/>
    <property type="match status" value="1"/>
</dbReference>
<keyword evidence="3" id="KW-0808">Transferase</keyword>